<proteinExistence type="predicted"/>
<evidence type="ECO:0000313" key="2">
    <source>
        <dbReference type="EMBL" id="CAG6703221.1"/>
    </source>
</evidence>
<feature type="region of interest" description="Disordered" evidence="1">
    <location>
        <begin position="261"/>
        <end position="301"/>
    </location>
</feature>
<reference evidence="2" key="1">
    <citation type="submission" date="2021-05" db="EMBL/GenBank/DDBJ databases">
        <authorList>
            <person name="Alioto T."/>
            <person name="Alioto T."/>
            <person name="Gomez Garrido J."/>
        </authorList>
    </citation>
    <scope>NUCLEOTIDE SEQUENCE</scope>
</reference>
<dbReference type="EMBL" id="HBUF01340890">
    <property type="protein sequence ID" value="CAG6703221.1"/>
    <property type="molecule type" value="Transcribed_RNA"/>
</dbReference>
<evidence type="ECO:0000256" key="1">
    <source>
        <dbReference type="SAM" id="MobiDB-lite"/>
    </source>
</evidence>
<sequence length="301" mass="33112">MPCPLRTRVSPPILCCGDESVINSAEGADSLLPVSSPPYAELDDLPGPSAAAGLWAPQAAPRVSSPLLVLFNFDPVTVRQEPEVPDPSPRIGELLTLCQQWGKVEWNHIAYKEAKKNLKHGGGGFQPLLVNYQLVSRGRDDFGLRQFERVIGNIQYGIIAQREAFSKASASFLAACPEASSQFFKAFTDEHAEFRLASQDLVQFTCGKRSEVIAQRRNHFMVADPGLKRLLAAIPPSGAHVVCEERLAMCTLPPATSFALKRKVNPPLSSRDEGRSRLRRSSPTRLPQRTPPSPRKEDKVH</sequence>
<name>A0A8D8U9S9_9HEMI</name>
<organism evidence="2">
    <name type="scientific">Cacopsylla melanoneura</name>
    <dbReference type="NCBI Taxonomy" id="428564"/>
    <lineage>
        <taxon>Eukaryota</taxon>
        <taxon>Metazoa</taxon>
        <taxon>Ecdysozoa</taxon>
        <taxon>Arthropoda</taxon>
        <taxon>Hexapoda</taxon>
        <taxon>Insecta</taxon>
        <taxon>Pterygota</taxon>
        <taxon>Neoptera</taxon>
        <taxon>Paraneoptera</taxon>
        <taxon>Hemiptera</taxon>
        <taxon>Sternorrhyncha</taxon>
        <taxon>Psylloidea</taxon>
        <taxon>Psyllidae</taxon>
        <taxon>Psyllinae</taxon>
        <taxon>Cacopsylla</taxon>
    </lineage>
</organism>
<accession>A0A8D8U9S9</accession>
<protein>
    <submittedName>
        <fullName evidence="2">Uncharacterized protein</fullName>
    </submittedName>
</protein>
<dbReference type="AlphaFoldDB" id="A0A8D8U9S9"/>